<evidence type="ECO:0000256" key="4">
    <source>
        <dbReference type="ARBA" id="ARBA00023136"/>
    </source>
</evidence>
<dbReference type="Pfam" id="PF12717">
    <property type="entry name" value="Cnd1"/>
    <property type="match status" value="1"/>
</dbReference>
<dbReference type="InterPro" id="IPR016024">
    <property type="entry name" value="ARM-type_fold"/>
</dbReference>
<dbReference type="SUPFAM" id="SSF48371">
    <property type="entry name" value="ARM repeat"/>
    <property type="match status" value="1"/>
</dbReference>
<proteinExistence type="predicted"/>
<dbReference type="InterPro" id="IPR026739">
    <property type="entry name" value="AP_beta"/>
</dbReference>
<evidence type="ECO:0000313" key="6">
    <source>
        <dbReference type="EMBL" id="KAK1343858.1"/>
    </source>
</evidence>
<dbReference type="EMBL" id="JAULJE010000004">
    <property type="protein sequence ID" value="KAK1343858.1"/>
    <property type="molecule type" value="Genomic_DNA"/>
</dbReference>
<evidence type="ECO:0000313" key="7">
    <source>
        <dbReference type="Proteomes" id="UP001177744"/>
    </source>
</evidence>
<dbReference type="InterPro" id="IPR032682">
    <property type="entry name" value="Cnd1_C"/>
</dbReference>
<keyword evidence="3" id="KW-0653">Protein transport</keyword>
<reference evidence="6" key="1">
    <citation type="submission" date="2023-06" db="EMBL/GenBank/DDBJ databases">
        <title>Reference genome for the Northern bat (Eptesicus nilssonii), a most northern bat species.</title>
        <authorList>
            <person name="Laine V.N."/>
            <person name="Pulliainen A.T."/>
            <person name="Lilley T.M."/>
        </authorList>
    </citation>
    <scope>NUCLEOTIDE SEQUENCE</scope>
    <source>
        <strain evidence="6">BLF_Eptnil</strain>
        <tissue evidence="6">Kidney</tissue>
    </source>
</reference>
<keyword evidence="7" id="KW-1185">Reference proteome</keyword>
<dbReference type="GO" id="GO:0016192">
    <property type="term" value="P:vesicle-mediated transport"/>
    <property type="evidence" value="ECO:0007669"/>
    <property type="project" value="InterPro"/>
</dbReference>
<feature type="domain" description="Condensin complex subunit 1 C-terminal" evidence="5">
    <location>
        <begin position="127"/>
        <end position="216"/>
    </location>
</feature>
<comment type="caution">
    <text evidence="6">The sequence shown here is derived from an EMBL/GenBank/DDBJ whole genome shotgun (WGS) entry which is preliminary data.</text>
</comment>
<accession>A0AA40LTZ9</accession>
<evidence type="ECO:0000256" key="1">
    <source>
        <dbReference type="ARBA" id="ARBA00004308"/>
    </source>
</evidence>
<sequence length="220" mass="24092">MAQTLSSRRQWRRELSVLLAQSATPATLNPAPAPPAGPIVGIAESKTMTASKYFTTNKKGEIFVLKVELNNEKKEKRKEAVKKGRMLAFFSRCSISLLDELCPVSQTRPSWLSTAVVKDCEDPNPLVLALAVRTLGRNRVDKITEYLCEPIGNPHVQKTAAVCVAKLQAINAQIVDHQGFLDSLQDLRADSNPIVMASAVAVLPEISESYPNSNLLELNP</sequence>
<gene>
    <name evidence="6" type="ORF">QTO34_014412</name>
</gene>
<evidence type="ECO:0000256" key="2">
    <source>
        <dbReference type="ARBA" id="ARBA00022448"/>
    </source>
</evidence>
<name>A0AA40LTZ9_CNENI</name>
<dbReference type="GO" id="GO:0015031">
    <property type="term" value="P:protein transport"/>
    <property type="evidence" value="ECO:0007669"/>
    <property type="project" value="UniProtKB-KW"/>
</dbReference>
<evidence type="ECO:0000256" key="3">
    <source>
        <dbReference type="ARBA" id="ARBA00022927"/>
    </source>
</evidence>
<dbReference type="PANTHER" id="PTHR11134">
    <property type="entry name" value="ADAPTOR COMPLEX SUBUNIT BETA FAMILY MEMBER"/>
    <property type="match status" value="1"/>
</dbReference>
<dbReference type="GO" id="GO:0012505">
    <property type="term" value="C:endomembrane system"/>
    <property type="evidence" value="ECO:0007669"/>
    <property type="project" value="UniProtKB-SubCell"/>
</dbReference>
<dbReference type="AlphaFoldDB" id="A0AA40LTZ9"/>
<keyword evidence="2" id="KW-0813">Transport</keyword>
<dbReference type="Gene3D" id="1.25.10.10">
    <property type="entry name" value="Leucine-rich Repeat Variant"/>
    <property type="match status" value="1"/>
</dbReference>
<organism evidence="6 7">
    <name type="scientific">Cnephaeus nilssonii</name>
    <name type="common">Northern bat</name>
    <name type="synonym">Eptesicus nilssonii</name>
    <dbReference type="NCBI Taxonomy" id="3371016"/>
    <lineage>
        <taxon>Eukaryota</taxon>
        <taxon>Metazoa</taxon>
        <taxon>Chordata</taxon>
        <taxon>Craniata</taxon>
        <taxon>Vertebrata</taxon>
        <taxon>Euteleostomi</taxon>
        <taxon>Mammalia</taxon>
        <taxon>Eutheria</taxon>
        <taxon>Laurasiatheria</taxon>
        <taxon>Chiroptera</taxon>
        <taxon>Yangochiroptera</taxon>
        <taxon>Vespertilionidae</taxon>
        <taxon>Cnephaeus</taxon>
    </lineage>
</organism>
<evidence type="ECO:0000259" key="5">
    <source>
        <dbReference type="Pfam" id="PF12717"/>
    </source>
</evidence>
<protein>
    <recommendedName>
        <fullName evidence="5">Condensin complex subunit 1 C-terminal domain-containing protein</fullName>
    </recommendedName>
</protein>
<dbReference type="InterPro" id="IPR011989">
    <property type="entry name" value="ARM-like"/>
</dbReference>
<dbReference type="Proteomes" id="UP001177744">
    <property type="component" value="Unassembled WGS sequence"/>
</dbReference>
<keyword evidence="4" id="KW-0472">Membrane</keyword>
<comment type="subcellular location">
    <subcellularLocation>
        <location evidence="1">Endomembrane system</location>
    </subcellularLocation>
</comment>